<feature type="chain" id="PRO_5003312010" evidence="1">
    <location>
        <begin position="34"/>
        <end position="186"/>
    </location>
</feature>
<dbReference type="AlphaFoldDB" id="F4KSB0"/>
<protein>
    <submittedName>
        <fullName evidence="3">Beta-Ig-H3/fasciclin</fullName>
    </submittedName>
</protein>
<proteinExistence type="predicted"/>
<evidence type="ECO:0000313" key="3">
    <source>
        <dbReference type="EMBL" id="AEE53313.1"/>
    </source>
</evidence>
<dbReference type="InterPro" id="IPR000782">
    <property type="entry name" value="FAS1_domain"/>
</dbReference>
<evidence type="ECO:0000256" key="1">
    <source>
        <dbReference type="SAM" id="SignalP"/>
    </source>
</evidence>
<dbReference type="Proteomes" id="UP000008461">
    <property type="component" value="Chromosome"/>
</dbReference>
<dbReference type="RefSeq" id="WP_013767843.1">
    <property type="nucleotide sequence ID" value="NC_015510.1"/>
</dbReference>
<name>F4KSB0_HALH1</name>
<dbReference type="PANTHER" id="PTHR10900:SF77">
    <property type="entry name" value="FI19380P1"/>
    <property type="match status" value="1"/>
</dbReference>
<dbReference type="Gene3D" id="2.30.180.10">
    <property type="entry name" value="FAS1 domain"/>
    <property type="match status" value="1"/>
</dbReference>
<dbReference type="eggNOG" id="COG2335">
    <property type="taxonomic scope" value="Bacteria"/>
</dbReference>
<dbReference type="InterPro" id="IPR036378">
    <property type="entry name" value="FAS1_dom_sf"/>
</dbReference>
<dbReference type="SUPFAM" id="SSF82153">
    <property type="entry name" value="FAS1 domain"/>
    <property type="match status" value="1"/>
</dbReference>
<dbReference type="InterPro" id="IPR050904">
    <property type="entry name" value="Adhesion/Biosynth-related"/>
</dbReference>
<feature type="signal peptide" evidence="1">
    <location>
        <begin position="1"/>
        <end position="33"/>
    </location>
</feature>
<evidence type="ECO:0000259" key="2">
    <source>
        <dbReference type="PROSITE" id="PS50213"/>
    </source>
</evidence>
<feature type="domain" description="FAS1" evidence="2">
    <location>
        <begin position="52"/>
        <end position="183"/>
    </location>
</feature>
<dbReference type="HOGENOM" id="CLU_031281_4_0_10"/>
<keyword evidence="1" id="KW-0732">Signal</keyword>
<dbReference type="SMART" id="SM00554">
    <property type="entry name" value="FAS1"/>
    <property type="match status" value="1"/>
</dbReference>
<accession>F4KSB0</accession>
<dbReference type="GO" id="GO:0005615">
    <property type="term" value="C:extracellular space"/>
    <property type="evidence" value="ECO:0007669"/>
    <property type="project" value="TreeGrafter"/>
</dbReference>
<reference key="2">
    <citation type="submission" date="2011-04" db="EMBL/GenBank/DDBJ databases">
        <title>Complete sequence of chromosome of Haliscomenobacter hydrossis DSM 1100.</title>
        <authorList>
            <consortium name="US DOE Joint Genome Institute (JGI-PGF)"/>
            <person name="Lucas S."/>
            <person name="Han J."/>
            <person name="Lapidus A."/>
            <person name="Bruce D."/>
            <person name="Goodwin L."/>
            <person name="Pitluck S."/>
            <person name="Peters L."/>
            <person name="Kyrpides N."/>
            <person name="Mavromatis K."/>
            <person name="Ivanova N."/>
            <person name="Ovchinnikova G."/>
            <person name="Pagani I."/>
            <person name="Daligault H."/>
            <person name="Detter J.C."/>
            <person name="Han C."/>
            <person name="Land M."/>
            <person name="Hauser L."/>
            <person name="Markowitz V."/>
            <person name="Cheng J.-F."/>
            <person name="Hugenholtz P."/>
            <person name="Woyke T."/>
            <person name="Wu D."/>
            <person name="Verbarg S."/>
            <person name="Frueling A."/>
            <person name="Brambilla E."/>
            <person name="Klenk H.-P."/>
            <person name="Eisen J.A."/>
        </authorList>
    </citation>
    <scope>NUCLEOTIDE SEQUENCE</scope>
    <source>
        <strain>DSM 1100</strain>
    </source>
</reference>
<dbReference type="PROSITE" id="PS50213">
    <property type="entry name" value="FAS1"/>
    <property type="match status" value="1"/>
</dbReference>
<dbReference type="FunFam" id="2.30.180.10:FF:000032">
    <property type="entry name" value="Fasciclin domain-containing protein, putative"/>
    <property type="match status" value="1"/>
</dbReference>
<keyword evidence="4" id="KW-1185">Reference proteome</keyword>
<dbReference type="PROSITE" id="PS51257">
    <property type="entry name" value="PROKAR_LIPOPROTEIN"/>
    <property type="match status" value="1"/>
</dbReference>
<sequence>MKLLNKWRVGAMALLISLFILSCQSNTSNSAEAKVTVAPGAGQSAVADDMSAKDVVKVAVGSPDHKTLVTAVQTANLVDVLSNAGPFTVFAPTDAAFGALPKGTVEDLLKEKNRDKLTDILQYHVAVAVYTEEMLTDGRILSMVNGGSAAISNKNGVIMINDAKVIASVKASNGIVHVIDKVILPK</sequence>
<dbReference type="OrthoDB" id="9800666at2"/>
<dbReference type="EMBL" id="CP002691">
    <property type="protein sequence ID" value="AEE53313.1"/>
    <property type="molecule type" value="Genomic_DNA"/>
</dbReference>
<organism evidence="3 4">
    <name type="scientific">Haliscomenobacter hydrossis (strain ATCC 27775 / DSM 1100 / LMG 10767 / O)</name>
    <dbReference type="NCBI Taxonomy" id="760192"/>
    <lineage>
        <taxon>Bacteria</taxon>
        <taxon>Pseudomonadati</taxon>
        <taxon>Bacteroidota</taxon>
        <taxon>Saprospiria</taxon>
        <taxon>Saprospirales</taxon>
        <taxon>Haliscomenobacteraceae</taxon>
        <taxon>Haliscomenobacter</taxon>
    </lineage>
</organism>
<dbReference type="Pfam" id="PF02469">
    <property type="entry name" value="Fasciclin"/>
    <property type="match status" value="1"/>
</dbReference>
<dbReference type="STRING" id="760192.Halhy_5488"/>
<gene>
    <name evidence="3" type="ordered locus">Halhy_5488</name>
</gene>
<evidence type="ECO:0000313" key="4">
    <source>
        <dbReference type="Proteomes" id="UP000008461"/>
    </source>
</evidence>
<dbReference type="PANTHER" id="PTHR10900">
    <property type="entry name" value="PERIOSTIN-RELATED"/>
    <property type="match status" value="1"/>
</dbReference>
<reference evidence="3 4" key="1">
    <citation type="journal article" date="2011" name="Stand. Genomic Sci.">
        <title>Complete genome sequence of Haliscomenobacter hydrossis type strain (O).</title>
        <authorList>
            <consortium name="US DOE Joint Genome Institute (JGI-PGF)"/>
            <person name="Daligault H."/>
            <person name="Lapidus A."/>
            <person name="Zeytun A."/>
            <person name="Nolan M."/>
            <person name="Lucas S."/>
            <person name="Del Rio T.G."/>
            <person name="Tice H."/>
            <person name="Cheng J.F."/>
            <person name="Tapia R."/>
            <person name="Han C."/>
            <person name="Goodwin L."/>
            <person name="Pitluck S."/>
            <person name="Liolios K."/>
            <person name="Pagani I."/>
            <person name="Ivanova N."/>
            <person name="Huntemann M."/>
            <person name="Mavromatis K."/>
            <person name="Mikhailova N."/>
            <person name="Pati A."/>
            <person name="Chen A."/>
            <person name="Palaniappan K."/>
            <person name="Land M."/>
            <person name="Hauser L."/>
            <person name="Brambilla E.M."/>
            <person name="Rohde M."/>
            <person name="Verbarg S."/>
            <person name="Goker M."/>
            <person name="Bristow J."/>
            <person name="Eisen J.A."/>
            <person name="Markowitz V."/>
            <person name="Hugenholtz P."/>
            <person name="Kyrpides N.C."/>
            <person name="Klenk H.P."/>
            <person name="Woyke T."/>
        </authorList>
    </citation>
    <scope>NUCLEOTIDE SEQUENCE [LARGE SCALE GENOMIC DNA]</scope>
    <source>
        <strain evidence="4">ATCC 27775 / DSM 1100 / LMG 10767 / O</strain>
    </source>
</reference>
<dbReference type="KEGG" id="hhy:Halhy_5488"/>